<evidence type="ECO:0000313" key="3">
    <source>
        <dbReference type="Proteomes" id="UP000476064"/>
    </source>
</evidence>
<evidence type="ECO:0000313" key="2">
    <source>
        <dbReference type="EMBL" id="QHT59423.1"/>
    </source>
</evidence>
<feature type="region of interest" description="Disordered" evidence="1">
    <location>
        <begin position="142"/>
        <end position="161"/>
    </location>
</feature>
<dbReference type="AlphaFoldDB" id="A0A6C0FVI2"/>
<feature type="region of interest" description="Disordered" evidence="1">
    <location>
        <begin position="73"/>
        <end position="115"/>
    </location>
</feature>
<protein>
    <submittedName>
        <fullName evidence="2">Uncharacterized protein</fullName>
    </submittedName>
</protein>
<organism evidence="2 3">
    <name type="scientific">Paenibacillus lycopersici</name>
    <dbReference type="NCBI Taxonomy" id="2704462"/>
    <lineage>
        <taxon>Bacteria</taxon>
        <taxon>Bacillati</taxon>
        <taxon>Bacillota</taxon>
        <taxon>Bacilli</taxon>
        <taxon>Bacillales</taxon>
        <taxon>Paenibacillaceae</taxon>
        <taxon>Paenibacillus</taxon>
    </lineage>
</organism>
<evidence type="ECO:0000256" key="1">
    <source>
        <dbReference type="SAM" id="MobiDB-lite"/>
    </source>
</evidence>
<name>A0A6C0FVI2_9BACL</name>
<sequence length="161" mass="16622">MSISGIGNSGSLYQSLLSLYQSQANSNAYTPMEAADSDEEQPVEGTNASGASKQQDAQALLRQLQMSSLSLVNFMNGDDSGSESDDGSLLGSNDETSGLTSLLSSSSSSDSNDPFALLLRSLGGQASGADLASLLEQAYSRTSAYEDADDSTPGQTVNQVN</sequence>
<dbReference type="KEGG" id="plyc:GXP70_05185"/>
<accession>A0A6C0FVI2</accession>
<feature type="region of interest" description="Disordered" evidence="1">
    <location>
        <begin position="29"/>
        <end position="59"/>
    </location>
</feature>
<feature type="compositionally biased region" description="Polar residues" evidence="1">
    <location>
        <begin position="44"/>
        <end position="53"/>
    </location>
</feature>
<keyword evidence="3" id="KW-1185">Reference proteome</keyword>
<gene>
    <name evidence="2" type="ORF">GXP70_05185</name>
</gene>
<feature type="compositionally biased region" description="Low complexity" evidence="1">
    <location>
        <begin position="87"/>
        <end position="111"/>
    </location>
</feature>
<dbReference type="Proteomes" id="UP000476064">
    <property type="component" value="Chromosome"/>
</dbReference>
<dbReference type="RefSeq" id="WP_162355489.1">
    <property type="nucleotide sequence ID" value="NZ_CP048209.1"/>
</dbReference>
<proteinExistence type="predicted"/>
<dbReference type="EMBL" id="CP048209">
    <property type="protein sequence ID" value="QHT59423.1"/>
    <property type="molecule type" value="Genomic_DNA"/>
</dbReference>
<reference evidence="2 3" key="1">
    <citation type="submission" date="2020-01" db="EMBL/GenBank/DDBJ databases">
        <title>Paenibacillus sp. nov., isolated from tomato rhizosphere.</title>
        <authorList>
            <person name="Weon H.-Y."/>
            <person name="Lee S.A."/>
        </authorList>
    </citation>
    <scope>NUCLEOTIDE SEQUENCE [LARGE SCALE GENOMIC DNA]</scope>
    <source>
        <strain evidence="2 3">12200R-189</strain>
    </source>
</reference>
<feature type="compositionally biased region" description="Polar residues" evidence="1">
    <location>
        <begin position="152"/>
        <end position="161"/>
    </location>
</feature>